<feature type="transmembrane region" description="Helical" evidence="1">
    <location>
        <begin position="16"/>
        <end position="34"/>
    </location>
</feature>
<protein>
    <submittedName>
        <fullName evidence="2">Uncharacterized protein</fullName>
    </submittedName>
</protein>
<organism evidence="2">
    <name type="scientific">Anguilla anguilla</name>
    <name type="common">European freshwater eel</name>
    <name type="synonym">Muraena anguilla</name>
    <dbReference type="NCBI Taxonomy" id="7936"/>
    <lineage>
        <taxon>Eukaryota</taxon>
        <taxon>Metazoa</taxon>
        <taxon>Chordata</taxon>
        <taxon>Craniata</taxon>
        <taxon>Vertebrata</taxon>
        <taxon>Euteleostomi</taxon>
        <taxon>Actinopterygii</taxon>
        <taxon>Neopterygii</taxon>
        <taxon>Teleostei</taxon>
        <taxon>Anguilliformes</taxon>
        <taxon>Anguillidae</taxon>
        <taxon>Anguilla</taxon>
    </lineage>
</organism>
<keyword evidence="1" id="KW-1133">Transmembrane helix</keyword>
<keyword evidence="1" id="KW-0472">Membrane</keyword>
<reference evidence="2" key="2">
    <citation type="journal article" date="2015" name="Fish Shellfish Immunol.">
        <title>Early steps in the European eel (Anguilla anguilla)-Vibrio vulnificus interaction in the gills: Role of the RtxA13 toxin.</title>
        <authorList>
            <person name="Callol A."/>
            <person name="Pajuelo D."/>
            <person name="Ebbesson L."/>
            <person name="Teles M."/>
            <person name="MacKenzie S."/>
            <person name="Amaro C."/>
        </authorList>
    </citation>
    <scope>NUCLEOTIDE SEQUENCE</scope>
</reference>
<reference evidence="2" key="1">
    <citation type="submission" date="2014-11" db="EMBL/GenBank/DDBJ databases">
        <authorList>
            <person name="Amaro Gonzalez C."/>
        </authorList>
    </citation>
    <scope>NUCLEOTIDE SEQUENCE</scope>
</reference>
<dbReference type="AlphaFoldDB" id="A0A0E9SYA9"/>
<name>A0A0E9SYA9_ANGAN</name>
<evidence type="ECO:0000313" key="2">
    <source>
        <dbReference type="EMBL" id="JAH46324.1"/>
    </source>
</evidence>
<keyword evidence="1" id="KW-0812">Transmembrane</keyword>
<evidence type="ECO:0000256" key="1">
    <source>
        <dbReference type="SAM" id="Phobius"/>
    </source>
</evidence>
<proteinExistence type="predicted"/>
<accession>A0A0E9SYA9</accession>
<dbReference type="EMBL" id="GBXM01062253">
    <property type="protein sequence ID" value="JAH46324.1"/>
    <property type="molecule type" value="Transcribed_RNA"/>
</dbReference>
<sequence length="59" mass="6950">MSCITLSSFKFNRGCVSWILMLHIGQYLLVWRYFTIQLLQNVCKHSVMVVASMKYPAHR</sequence>